<dbReference type="KEGG" id="ppsc:EHS13_33895"/>
<dbReference type="AlphaFoldDB" id="A0A6B8RST7"/>
<dbReference type="PANTHER" id="PTHR41244">
    <property type="entry name" value="RHAMNAN SYNTHESIS F"/>
    <property type="match status" value="1"/>
</dbReference>
<dbReference type="OrthoDB" id="9816424at2"/>
<name>A0A6B8RST7_9BACL</name>
<keyword evidence="2" id="KW-1185">Reference proteome</keyword>
<protein>
    <recommendedName>
        <fullName evidence="3">Lipopolysaccharide biosynthesis protein</fullName>
    </recommendedName>
</protein>
<dbReference type="RefSeq" id="WP_155704667.1">
    <property type="nucleotide sequence ID" value="NZ_CP034235.1"/>
</dbReference>
<dbReference type="Proteomes" id="UP000426246">
    <property type="component" value="Chromosome"/>
</dbReference>
<organism evidence="1 2">
    <name type="scientific">Paenibacillus psychroresistens</name>
    <dbReference type="NCBI Taxonomy" id="1778678"/>
    <lineage>
        <taxon>Bacteria</taxon>
        <taxon>Bacillati</taxon>
        <taxon>Bacillota</taxon>
        <taxon>Bacilli</taxon>
        <taxon>Bacillales</taxon>
        <taxon>Paenibacillaceae</taxon>
        <taxon>Paenibacillus</taxon>
    </lineage>
</organism>
<accession>A0A6B8RST7</accession>
<evidence type="ECO:0000313" key="1">
    <source>
        <dbReference type="EMBL" id="QGQ99500.1"/>
    </source>
</evidence>
<evidence type="ECO:0008006" key="3">
    <source>
        <dbReference type="Google" id="ProtNLM"/>
    </source>
</evidence>
<dbReference type="InterPro" id="IPR032719">
    <property type="entry name" value="WbsX"/>
</dbReference>
<evidence type="ECO:0000313" key="2">
    <source>
        <dbReference type="Proteomes" id="UP000426246"/>
    </source>
</evidence>
<reference evidence="2" key="1">
    <citation type="submission" date="2018-11" db="EMBL/GenBank/DDBJ databases">
        <title>Complete genome sequence of Paenibacillus sp. ML311-T8.</title>
        <authorList>
            <person name="Nam Y.-D."/>
            <person name="Kang J."/>
            <person name="Chung W.-H."/>
            <person name="Park Y.S."/>
        </authorList>
    </citation>
    <scope>NUCLEOTIDE SEQUENCE [LARGE SCALE GENOMIC DNA]</scope>
    <source>
        <strain evidence="2">ML311-T8</strain>
    </source>
</reference>
<gene>
    <name evidence="1" type="ORF">EHS13_33895</name>
</gene>
<dbReference type="Gene3D" id="3.20.20.80">
    <property type="entry name" value="Glycosidases"/>
    <property type="match status" value="1"/>
</dbReference>
<dbReference type="Pfam" id="PF14307">
    <property type="entry name" value="Glyco_tran_WbsX"/>
    <property type="match status" value="1"/>
</dbReference>
<dbReference type="EMBL" id="CP034235">
    <property type="protein sequence ID" value="QGQ99500.1"/>
    <property type="molecule type" value="Genomic_DNA"/>
</dbReference>
<dbReference type="PANTHER" id="PTHR41244:SF1">
    <property type="entry name" value="GLYCOSYLTRANSFERASE"/>
    <property type="match status" value="1"/>
</dbReference>
<proteinExistence type="predicted"/>
<sequence>MSKPYEVAVYYFPQWHADPQNEQKYGEGWSEWRGLKLAKPRFPGHQQPKTPLWGDLDEADPAVSEKQINAAADHGITGFIYDWYWDMGSAKQGPFLHRALEEGYLQAANMNRLNFSLMWANHNEVTRERFEVMTDYIVEQYFAYPNYWSVNDGLYFSIYEMHTLIRGLGGIEETKEALESFREKTKAAGFGKLHLNAVEWGLQAEHRELIGDDPNLLIRKVGIDSVTSYVWFHNEASVEFPVIPFGRVAEEAKQLWSVFRDKFAVPYYPNATMGWDPSPRTDQTKNYTIGPYPDTVIYVDNTPAAFQKSLQQIKAFLDEGQTQPKILTIYAWNEWTEGGYLEPDTVHGMGYLEAIRNVFGHRPAE</sequence>